<evidence type="ECO:0000313" key="2">
    <source>
        <dbReference type="EMBL" id="KAA3681113.1"/>
    </source>
</evidence>
<dbReference type="Proteomes" id="UP000324629">
    <property type="component" value="Unassembled WGS sequence"/>
</dbReference>
<protein>
    <recommendedName>
        <fullName evidence="1">Reverse transcriptase domain-containing protein</fullName>
    </recommendedName>
</protein>
<dbReference type="InterPro" id="IPR000477">
    <property type="entry name" value="RT_dom"/>
</dbReference>
<dbReference type="PROSITE" id="PS50878">
    <property type="entry name" value="RT_POL"/>
    <property type="match status" value="1"/>
</dbReference>
<dbReference type="PANTHER" id="PTHR21301:SF10">
    <property type="entry name" value="REVERSE TRANSCRIPTASE DOMAIN-CONTAINING PROTEIN"/>
    <property type="match status" value="1"/>
</dbReference>
<gene>
    <name evidence="2" type="ORF">DEA37_0003011</name>
</gene>
<organism evidence="2 3">
    <name type="scientific">Paragonimus westermani</name>
    <dbReference type="NCBI Taxonomy" id="34504"/>
    <lineage>
        <taxon>Eukaryota</taxon>
        <taxon>Metazoa</taxon>
        <taxon>Spiralia</taxon>
        <taxon>Lophotrochozoa</taxon>
        <taxon>Platyhelminthes</taxon>
        <taxon>Trematoda</taxon>
        <taxon>Digenea</taxon>
        <taxon>Plagiorchiida</taxon>
        <taxon>Troglotremata</taxon>
        <taxon>Troglotrematidae</taxon>
        <taxon>Paragonimus</taxon>
    </lineage>
</organism>
<reference evidence="2 3" key="1">
    <citation type="journal article" date="2019" name="Gigascience">
        <title>Whole-genome sequence of the oriental lung fluke Paragonimus westermani.</title>
        <authorList>
            <person name="Oey H."/>
            <person name="Zakrzewski M."/>
            <person name="Narain K."/>
            <person name="Devi K.R."/>
            <person name="Agatsuma T."/>
            <person name="Nawaratna S."/>
            <person name="Gobert G.N."/>
            <person name="Jones M.K."/>
            <person name="Ragan M.A."/>
            <person name="McManus D.P."/>
            <person name="Krause L."/>
        </authorList>
    </citation>
    <scope>NUCLEOTIDE SEQUENCE [LARGE SCALE GENOMIC DNA]</scope>
    <source>
        <strain evidence="2 3">IND2009</strain>
    </source>
</reference>
<evidence type="ECO:0000259" key="1">
    <source>
        <dbReference type="PROSITE" id="PS50878"/>
    </source>
</evidence>
<name>A0A5J4NZY2_9TREM</name>
<sequence>MESTLKRHALKERETNSAKIDELNVQFQIDGKRYRQKDGVAMGSPLGPLLADIFMAMLERTTLRGIIDNSALYKRYMDDIICVVDETMDLNCLFAEANKAHPNLNFTLEAEKDRQISFLDVALNRRTDGSLQRGIHRKRTWNGQYTHFFSYVPLRQKRNLVHSLTHRAMRICADDMIGTEMDFLRRISAENAYPVKFVDKHMKMTEPKVRLLPAEKKLVYMTLDYKGEALAELVTRRIRNVNEKTYNAAQLRITFGSNAVIDVQLKDTLPKCQVTSFAQPGAFLTKGEVKSISSAILAPLVDTGHRISPKVAFQPIYRLPSCQSRGVKFRTLATAEAIGMRLRNPQLCAHRKFVQALWLPWLPITHLTTPEDVRLLNRLALQPVWEPIRPKKTGDKGIRCMWKLRGLSSFDLLRFNSRFVERYSRFCKHLTQLNQIEASSLIYGTVQCRQFPHESYN</sequence>
<accession>A0A5J4NZY2</accession>
<keyword evidence="3" id="KW-1185">Reference proteome</keyword>
<dbReference type="InterPro" id="IPR058912">
    <property type="entry name" value="HTH_animal"/>
</dbReference>
<dbReference type="Pfam" id="PF00078">
    <property type="entry name" value="RVT_1"/>
    <property type="match status" value="1"/>
</dbReference>
<dbReference type="EMBL" id="QNGE01000278">
    <property type="protein sequence ID" value="KAA3681113.1"/>
    <property type="molecule type" value="Genomic_DNA"/>
</dbReference>
<dbReference type="Pfam" id="PF26215">
    <property type="entry name" value="HTH_animal"/>
    <property type="match status" value="1"/>
</dbReference>
<dbReference type="AlphaFoldDB" id="A0A5J4NZY2"/>
<feature type="domain" description="Reverse transcriptase" evidence="1">
    <location>
        <begin position="1"/>
        <end position="146"/>
    </location>
</feature>
<evidence type="ECO:0000313" key="3">
    <source>
        <dbReference type="Proteomes" id="UP000324629"/>
    </source>
</evidence>
<comment type="caution">
    <text evidence="2">The sequence shown here is derived from an EMBL/GenBank/DDBJ whole genome shotgun (WGS) entry which is preliminary data.</text>
</comment>
<dbReference type="CDD" id="cd00304">
    <property type="entry name" value="RT_like"/>
    <property type="match status" value="1"/>
</dbReference>
<dbReference type="PANTHER" id="PTHR21301">
    <property type="entry name" value="REVERSE TRANSCRIPTASE"/>
    <property type="match status" value="1"/>
</dbReference>
<proteinExistence type="predicted"/>